<dbReference type="FunFam" id="1.10.10.10:FF:000186">
    <property type="entry name" value="AsnC family transcriptional regulator"/>
    <property type="match status" value="1"/>
</dbReference>
<dbReference type="InterPro" id="IPR019887">
    <property type="entry name" value="Tscrpt_reg_AsnC/Lrp_C"/>
</dbReference>
<dbReference type="CDD" id="cd00090">
    <property type="entry name" value="HTH_ARSR"/>
    <property type="match status" value="1"/>
</dbReference>
<dbReference type="SUPFAM" id="SSF46785">
    <property type="entry name" value="Winged helix' DNA-binding domain"/>
    <property type="match status" value="1"/>
</dbReference>
<dbReference type="PRINTS" id="PR00033">
    <property type="entry name" value="HTHASNC"/>
</dbReference>
<reference evidence="5 6" key="1">
    <citation type="submission" date="2016-12" db="EMBL/GenBank/DDBJ databases">
        <authorList>
            <person name="Song W.-J."/>
            <person name="Kurnit D.M."/>
        </authorList>
    </citation>
    <scope>NUCLEOTIDE SEQUENCE [LARGE SCALE GENOMIC DNA]</scope>
    <source>
        <strain evidence="5 6">IMCC3135</strain>
    </source>
</reference>
<evidence type="ECO:0000256" key="2">
    <source>
        <dbReference type="ARBA" id="ARBA00023125"/>
    </source>
</evidence>
<evidence type="ECO:0000313" key="5">
    <source>
        <dbReference type="EMBL" id="ASJ73844.1"/>
    </source>
</evidence>
<evidence type="ECO:0000256" key="3">
    <source>
        <dbReference type="ARBA" id="ARBA00023163"/>
    </source>
</evidence>
<dbReference type="PROSITE" id="PS00519">
    <property type="entry name" value="HTH_ASNC_1"/>
    <property type="match status" value="1"/>
</dbReference>
<dbReference type="PROSITE" id="PS50956">
    <property type="entry name" value="HTH_ASNC_2"/>
    <property type="match status" value="1"/>
</dbReference>
<dbReference type="SMART" id="SM00344">
    <property type="entry name" value="HTH_ASNC"/>
    <property type="match status" value="1"/>
</dbReference>
<keyword evidence="6" id="KW-1185">Reference proteome</keyword>
<dbReference type="PANTHER" id="PTHR30154">
    <property type="entry name" value="LEUCINE-RESPONSIVE REGULATORY PROTEIN"/>
    <property type="match status" value="1"/>
</dbReference>
<dbReference type="Gene3D" id="3.30.70.920">
    <property type="match status" value="1"/>
</dbReference>
<keyword evidence="3" id="KW-0804">Transcription</keyword>
<dbReference type="AlphaFoldDB" id="A0A2Z2P2E3"/>
<protein>
    <submittedName>
        <fullName evidence="5">Leucine-responsive regulatory protein</fullName>
    </submittedName>
</protein>
<dbReference type="GO" id="GO:0043200">
    <property type="term" value="P:response to amino acid"/>
    <property type="evidence" value="ECO:0007669"/>
    <property type="project" value="TreeGrafter"/>
</dbReference>
<keyword evidence="2" id="KW-0238">DNA-binding</keyword>
<dbReference type="EMBL" id="CP018632">
    <property type="protein sequence ID" value="ASJ73844.1"/>
    <property type="molecule type" value="Genomic_DNA"/>
</dbReference>
<dbReference type="InterPro" id="IPR036388">
    <property type="entry name" value="WH-like_DNA-bd_sf"/>
</dbReference>
<dbReference type="Proteomes" id="UP000250079">
    <property type="component" value="Chromosome"/>
</dbReference>
<organism evidence="5 6">
    <name type="scientific">Granulosicoccus antarcticus IMCC3135</name>
    <dbReference type="NCBI Taxonomy" id="1192854"/>
    <lineage>
        <taxon>Bacteria</taxon>
        <taxon>Pseudomonadati</taxon>
        <taxon>Pseudomonadota</taxon>
        <taxon>Gammaproteobacteria</taxon>
        <taxon>Chromatiales</taxon>
        <taxon>Granulosicoccaceae</taxon>
        <taxon>Granulosicoccus</taxon>
    </lineage>
</organism>
<dbReference type="SUPFAM" id="SSF54909">
    <property type="entry name" value="Dimeric alpha+beta barrel"/>
    <property type="match status" value="1"/>
</dbReference>
<dbReference type="InterPro" id="IPR000485">
    <property type="entry name" value="AsnC-type_HTH_dom"/>
</dbReference>
<dbReference type="Pfam" id="PF13412">
    <property type="entry name" value="HTH_24"/>
    <property type="match status" value="1"/>
</dbReference>
<evidence type="ECO:0000313" key="6">
    <source>
        <dbReference type="Proteomes" id="UP000250079"/>
    </source>
</evidence>
<proteinExistence type="predicted"/>
<dbReference type="RefSeq" id="WP_088918974.1">
    <property type="nucleotide sequence ID" value="NZ_CP018632.1"/>
</dbReference>
<dbReference type="InterPro" id="IPR036390">
    <property type="entry name" value="WH_DNA-bd_sf"/>
</dbReference>
<evidence type="ECO:0000256" key="1">
    <source>
        <dbReference type="ARBA" id="ARBA00023015"/>
    </source>
</evidence>
<dbReference type="GO" id="GO:0005829">
    <property type="term" value="C:cytosol"/>
    <property type="evidence" value="ECO:0007669"/>
    <property type="project" value="TreeGrafter"/>
</dbReference>
<accession>A0A2Z2P2E3</accession>
<gene>
    <name evidence="5" type="primary">lrp_10</name>
    <name evidence="5" type="ORF">IMCC3135_18825</name>
</gene>
<dbReference type="GO" id="GO:0006355">
    <property type="term" value="P:regulation of DNA-templated transcription"/>
    <property type="evidence" value="ECO:0007669"/>
    <property type="project" value="UniProtKB-ARBA"/>
</dbReference>
<name>A0A2Z2P2E3_9GAMM</name>
<dbReference type="Gene3D" id="1.10.10.10">
    <property type="entry name" value="Winged helix-like DNA-binding domain superfamily/Winged helix DNA-binding domain"/>
    <property type="match status" value="1"/>
</dbReference>
<dbReference type="Pfam" id="PF01037">
    <property type="entry name" value="AsnC_trans_reg"/>
    <property type="match status" value="1"/>
</dbReference>
<keyword evidence="1" id="KW-0805">Transcription regulation</keyword>
<dbReference type="PANTHER" id="PTHR30154:SF34">
    <property type="entry name" value="TRANSCRIPTIONAL REGULATOR AZLB"/>
    <property type="match status" value="1"/>
</dbReference>
<dbReference type="InterPro" id="IPR019888">
    <property type="entry name" value="Tscrpt_reg_AsnC-like"/>
</dbReference>
<evidence type="ECO:0000259" key="4">
    <source>
        <dbReference type="PROSITE" id="PS50956"/>
    </source>
</evidence>
<dbReference type="OrthoDB" id="166264at2"/>
<dbReference type="GO" id="GO:0043565">
    <property type="term" value="F:sequence-specific DNA binding"/>
    <property type="evidence" value="ECO:0007669"/>
    <property type="project" value="InterPro"/>
</dbReference>
<dbReference type="InterPro" id="IPR019885">
    <property type="entry name" value="Tscrpt_reg_HTH_AsnC-type_CS"/>
</dbReference>
<sequence>MAYSLDKIDNKILAALQHNARLSNQELSEQVGLSATPCARRVRNLESLGIITGYSANIDESKLGFAFTVFVSIKLDHQIDERLSHFEEEIKLLPEVMDCWLMTGNRDYLLRVAVVDLHEFERFLTGRLTKVVGVANIESSIPIRRVKGQMARLF</sequence>
<dbReference type="InterPro" id="IPR011991">
    <property type="entry name" value="ArsR-like_HTH"/>
</dbReference>
<dbReference type="InterPro" id="IPR011008">
    <property type="entry name" value="Dimeric_a/b-barrel"/>
</dbReference>
<dbReference type="KEGG" id="gai:IMCC3135_18825"/>
<feature type="domain" description="HTH asnC-type" evidence="4">
    <location>
        <begin position="5"/>
        <end position="66"/>
    </location>
</feature>